<protein>
    <recommendedName>
        <fullName evidence="3">S-adenosylmethionine:diacylglycerol 3-amino-3-carboxypropyl transferase</fullName>
    </recommendedName>
</protein>
<dbReference type="PANTHER" id="PTHR47473">
    <property type="entry name" value="BTA1P"/>
    <property type="match status" value="1"/>
</dbReference>
<accession>A0A0W0ZLH4</accession>
<dbReference type="STRING" id="947033.Lste_0715"/>
<dbReference type="PANTHER" id="PTHR47473:SF1">
    <property type="entry name" value="METHYLTRANSFERASE DOMAIN-CONTAINING PROTEIN"/>
    <property type="match status" value="1"/>
</dbReference>
<name>A0A0W0ZLH4_9GAMM</name>
<dbReference type="Proteomes" id="UP000054926">
    <property type="component" value="Unassembled WGS sequence"/>
</dbReference>
<dbReference type="InterPro" id="IPR021829">
    <property type="entry name" value="DUF3419"/>
</dbReference>
<dbReference type="Pfam" id="PF11899">
    <property type="entry name" value="DUF3419"/>
    <property type="match status" value="1"/>
</dbReference>
<organism evidence="1 2">
    <name type="scientific">Legionella steelei</name>
    <dbReference type="NCBI Taxonomy" id="947033"/>
    <lineage>
        <taxon>Bacteria</taxon>
        <taxon>Pseudomonadati</taxon>
        <taxon>Pseudomonadota</taxon>
        <taxon>Gammaproteobacteria</taxon>
        <taxon>Legionellales</taxon>
        <taxon>Legionellaceae</taxon>
        <taxon>Legionella</taxon>
    </lineage>
</organism>
<evidence type="ECO:0000313" key="2">
    <source>
        <dbReference type="Proteomes" id="UP000054926"/>
    </source>
</evidence>
<sequence length="365" mass="42064">MGQAHFNGLVYTLTNEDSLVEAELLPDNTERVIAIAGSGSRIVPLLTKSPKELVCVDLSVEQLYLTELRVESVRHLSHDEFIQFFGYPSASDSAQNREALFKKLVTLSPTAKDFFLNLFSNTSWKPLLYSGKWEQSVRKFSLFIQKFVGKKGLKIFDCVTLEEQKAYYAQQFPQKAWHCFLRIYAMLMRITWKVKPNIFPQVDPNISFYQLYKKIFDEMFFNTLARENYILQLIFYGKIMFPEALPAECDPLLFQKAKEALLTTQISYVQDDIISVIEKSKTKNGFISFSNAPSYFPQAMARNYLERIASQLSESAILVVRHFLNDPAIACLDGFTDVSERYADILAKEITKTYEIQILHNINHL</sequence>
<comment type="caution">
    <text evidence="1">The sequence shown here is derived from an EMBL/GenBank/DDBJ whole genome shotgun (WGS) entry which is preliminary data.</text>
</comment>
<evidence type="ECO:0000313" key="1">
    <source>
        <dbReference type="EMBL" id="KTD70111.1"/>
    </source>
</evidence>
<dbReference type="EMBL" id="LNYY01000016">
    <property type="protein sequence ID" value="KTD70111.1"/>
    <property type="molecule type" value="Genomic_DNA"/>
</dbReference>
<proteinExistence type="predicted"/>
<reference evidence="1 2" key="1">
    <citation type="submission" date="2015-11" db="EMBL/GenBank/DDBJ databases">
        <title>Genomic analysis of 38 Legionella species identifies large and diverse effector repertoires.</title>
        <authorList>
            <person name="Burstein D."/>
            <person name="Amaro F."/>
            <person name="Zusman T."/>
            <person name="Lifshitz Z."/>
            <person name="Cohen O."/>
            <person name="Gilbert J.A."/>
            <person name="Pupko T."/>
            <person name="Shuman H.A."/>
            <person name="Segal G."/>
        </authorList>
    </citation>
    <scope>NUCLEOTIDE SEQUENCE [LARGE SCALE GENOMIC DNA]</scope>
    <source>
        <strain evidence="1 2">IMVS3376</strain>
    </source>
</reference>
<evidence type="ECO:0008006" key="3">
    <source>
        <dbReference type="Google" id="ProtNLM"/>
    </source>
</evidence>
<dbReference type="AlphaFoldDB" id="A0A0W0ZLH4"/>
<gene>
    <name evidence="1" type="ORF">Lste_0715</name>
</gene>
<dbReference type="PATRIC" id="fig|947033.5.peg.761"/>
<keyword evidence="2" id="KW-1185">Reference proteome</keyword>